<name>A0A7J6WGH8_THATH</name>
<dbReference type="Proteomes" id="UP000554482">
    <property type="component" value="Unassembled WGS sequence"/>
</dbReference>
<evidence type="ECO:0000313" key="3">
    <source>
        <dbReference type="Proteomes" id="UP000554482"/>
    </source>
</evidence>
<reference evidence="2 3" key="1">
    <citation type="submission" date="2020-06" db="EMBL/GenBank/DDBJ databases">
        <title>Transcriptomic and genomic resources for Thalictrum thalictroides and T. hernandezii: Facilitating candidate gene discovery in an emerging model plant lineage.</title>
        <authorList>
            <person name="Arias T."/>
            <person name="Riano-Pachon D.M."/>
            <person name="Di Stilio V.S."/>
        </authorList>
    </citation>
    <scope>NUCLEOTIDE SEQUENCE [LARGE SCALE GENOMIC DNA]</scope>
    <source>
        <strain evidence="3">cv. WT478/WT964</strain>
        <tissue evidence="2">Leaves</tissue>
    </source>
</reference>
<accession>A0A7J6WGH8</accession>
<gene>
    <name evidence="2" type="ORF">FRX31_013877</name>
</gene>
<organism evidence="2 3">
    <name type="scientific">Thalictrum thalictroides</name>
    <name type="common">Rue-anemone</name>
    <name type="synonym">Anemone thalictroides</name>
    <dbReference type="NCBI Taxonomy" id="46969"/>
    <lineage>
        <taxon>Eukaryota</taxon>
        <taxon>Viridiplantae</taxon>
        <taxon>Streptophyta</taxon>
        <taxon>Embryophyta</taxon>
        <taxon>Tracheophyta</taxon>
        <taxon>Spermatophyta</taxon>
        <taxon>Magnoliopsida</taxon>
        <taxon>Ranunculales</taxon>
        <taxon>Ranunculaceae</taxon>
        <taxon>Thalictroideae</taxon>
        <taxon>Thalictrum</taxon>
    </lineage>
</organism>
<dbReference type="OrthoDB" id="1858978at2759"/>
<sequence>MLSLSFCQTNSYKTSCFNTLCGSFIQTDPNHPVDTELSPVSVLGGQQYKIDLAIIQDNVTHDWWLVVDGNIYVGYFTADIFTQLTGGGSYIAWGGLTRSQVGRISPPMGTGYDRVGSDNFNMLGYFHDLKLVDASNNYIDPNILHLNTYADSHCYAISYRGKFGDKGHTLFYGGKEYENDPCGI</sequence>
<dbReference type="PANTHER" id="PTHR31589">
    <property type="entry name" value="PROTEIN, PUTATIVE (DUF239)-RELATED-RELATED"/>
    <property type="match status" value="1"/>
</dbReference>
<dbReference type="PANTHER" id="PTHR31589:SF24">
    <property type="entry name" value="OS07G0205500 PROTEIN"/>
    <property type="match status" value="1"/>
</dbReference>
<dbReference type="EMBL" id="JABWDY010015859">
    <property type="protein sequence ID" value="KAF5196536.1"/>
    <property type="molecule type" value="Genomic_DNA"/>
</dbReference>
<comment type="caution">
    <text evidence="2">The sequence shown here is derived from an EMBL/GenBank/DDBJ whole genome shotgun (WGS) entry which is preliminary data.</text>
</comment>
<evidence type="ECO:0000259" key="1">
    <source>
        <dbReference type="PROSITE" id="PS52045"/>
    </source>
</evidence>
<feature type="domain" description="Neprosin PEP catalytic" evidence="1">
    <location>
        <begin position="1"/>
        <end position="183"/>
    </location>
</feature>
<dbReference type="PROSITE" id="PS52045">
    <property type="entry name" value="NEPROSIN_PEP_CD"/>
    <property type="match status" value="1"/>
</dbReference>
<dbReference type="InterPro" id="IPR004314">
    <property type="entry name" value="Neprosin"/>
</dbReference>
<keyword evidence="3" id="KW-1185">Reference proteome</keyword>
<dbReference type="AlphaFoldDB" id="A0A7J6WGH8"/>
<proteinExistence type="predicted"/>
<dbReference type="Pfam" id="PF03080">
    <property type="entry name" value="Neprosin"/>
    <property type="match status" value="1"/>
</dbReference>
<dbReference type="InterPro" id="IPR053168">
    <property type="entry name" value="Glutamic_endopeptidase"/>
</dbReference>
<protein>
    <submittedName>
        <fullName evidence="2">Carboxyl-terminal peptidase</fullName>
    </submittedName>
</protein>
<evidence type="ECO:0000313" key="2">
    <source>
        <dbReference type="EMBL" id="KAF5196536.1"/>
    </source>
</evidence>